<proteinExistence type="predicted"/>
<keyword evidence="2" id="KW-0418">Kinase</keyword>
<keyword evidence="2" id="KW-0808">Transferase</keyword>
<dbReference type="RefSeq" id="WP_184660091.1">
    <property type="nucleotide sequence ID" value="NZ_CP031518.1"/>
</dbReference>
<dbReference type="Gene3D" id="1.10.510.10">
    <property type="entry name" value="Transferase(Phosphotransferase) domain 1"/>
    <property type="match status" value="1"/>
</dbReference>
<keyword evidence="2" id="KW-0723">Serine/threonine-protein kinase</keyword>
<keyword evidence="3" id="KW-1185">Reference proteome</keyword>
<dbReference type="AlphaFoldDB" id="A0A7W8GAC9"/>
<comment type="caution">
    <text evidence="2">The sequence shown here is derived from an EMBL/GenBank/DDBJ whole genome shotgun (WGS) entry which is preliminary data.</text>
</comment>
<gene>
    <name evidence="2" type="ORF">HNP76_002015</name>
</gene>
<evidence type="ECO:0000259" key="1">
    <source>
        <dbReference type="Pfam" id="PF01636"/>
    </source>
</evidence>
<reference evidence="2 3" key="1">
    <citation type="submission" date="2020-08" db="EMBL/GenBank/DDBJ databases">
        <title>Genomic Encyclopedia of Type Strains, Phase IV (KMG-IV): sequencing the most valuable type-strain genomes for metagenomic binning, comparative biology and taxonomic classification.</title>
        <authorList>
            <person name="Goeker M."/>
        </authorList>
    </citation>
    <scope>NUCLEOTIDE SEQUENCE [LARGE SCALE GENOMIC DNA]</scope>
    <source>
        <strain evidence="2 3">DSM 103462</strain>
    </source>
</reference>
<protein>
    <submittedName>
        <fullName evidence="2">Serine/threonine protein kinase</fullName>
    </submittedName>
</protein>
<accession>A0A7W8GAC9</accession>
<sequence length="277" mass="31865">MIKIDDLQLIGSGATANVYLYDNNKIIKLFNNDYDIDTVNYEAKIAQEINDSCITAPKFYQTIIINGQNGIVYEFVEGELLFSLLLKSSLPQGIKLIKKLAQTQISINQKRNNNITSQIDRFSYLINKSTGIESYKDVLIEGLKSIKQDNCICHGDLHAGNIIVNSSGYIAIDWMNCYAGNKEGDLIRSYLMLVSPYIPFPAGRIIRILFRIYKNILGHIYMKEYLKLTKLKKKELRKWYSIIAASRLADNVPNEEQWLIKIIRKNINYLKELQPRV</sequence>
<dbReference type="Pfam" id="PF01636">
    <property type="entry name" value="APH"/>
    <property type="match status" value="1"/>
</dbReference>
<evidence type="ECO:0000313" key="2">
    <source>
        <dbReference type="EMBL" id="MBB5226634.1"/>
    </source>
</evidence>
<dbReference type="GO" id="GO:0004674">
    <property type="term" value="F:protein serine/threonine kinase activity"/>
    <property type="evidence" value="ECO:0007669"/>
    <property type="project" value="UniProtKB-KW"/>
</dbReference>
<dbReference type="InterPro" id="IPR002575">
    <property type="entry name" value="Aminoglycoside_PTrfase"/>
</dbReference>
<dbReference type="InterPro" id="IPR011009">
    <property type="entry name" value="Kinase-like_dom_sf"/>
</dbReference>
<feature type="domain" description="Aminoglycoside phosphotransferase" evidence="1">
    <location>
        <begin position="7"/>
        <end position="199"/>
    </location>
</feature>
<dbReference type="SUPFAM" id="SSF56112">
    <property type="entry name" value="Protein kinase-like (PK-like)"/>
    <property type="match status" value="1"/>
</dbReference>
<organism evidence="2 3">
    <name type="scientific">Treponema ruminis</name>
    <dbReference type="NCBI Taxonomy" id="744515"/>
    <lineage>
        <taxon>Bacteria</taxon>
        <taxon>Pseudomonadati</taxon>
        <taxon>Spirochaetota</taxon>
        <taxon>Spirochaetia</taxon>
        <taxon>Spirochaetales</taxon>
        <taxon>Treponemataceae</taxon>
        <taxon>Treponema</taxon>
    </lineage>
</organism>
<name>A0A7W8GAC9_9SPIR</name>
<dbReference type="EMBL" id="JACHFQ010000006">
    <property type="protein sequence ID" value="MBB5226634.1"/>
    <property type="molecule type" value="Genomic_DNA"/>
</dbReference>
<dbReference type="Proteomes" id="UP000518887">
    <property type="component" value="Unassembled WGS sequence"/>
</dbReference>
<evidence type="ECO:0000313" key="3">
    <source>
        <dbReference type="Proteomes" id="UP000518887"/>
    </source>
</evidence>